<dbReference type="Gene3D" id="1.20.1270.180">
    <property type="match status" value="1"/>
</dbReference>
<organism evidence="3 4">
    <name type="scientific">Pseudomonas putida</name>
    <name type="common">Arthrobacter siderocapsulatus</name>
    <dbReference type="NCBI Taxonomy" id="303"/>
    <lineage>
        <taxon>Bacteria</taxon>
        <taxon>Pseudomonadati</taxon>
        <taxon>Pseudomonadota</taxon>
        <taxon>Gammaproteobacteria</taxon>
        <taxon>Pseudomonadales</taxon>
        <taxon>Pseudomonadaceae</taxon>
        <taxon>Pseudomonas</taxon>
    </lineage>
</organism>
<evidence type="ECO:0000256" key="1">
    <source>
        <dbReference type="SAM" id="SignalP"/>
    </source>
</evidence>
<dbReference type="RefSeq" id="WP_112899143.1">
    <property type="nucleotide sequence ID" value="NZ_CP030750.1"/>
</dbReference>
<proteinExistence type="predicted"/>
<accession>A0AAD0L8Y6</accession>
<evidence type="ECO:0000313" key="3">
    <source>
        <dbReference type="EMBL" id="AXA26697.1"/>
    </source>
</evidence>
<feature type="domain" description="Lysozyme inhibitor LprI-like N-terminal" evidence="2">
    <location>
        <begin position="31"/>
        <end position="121"/>
    </location>
</feature>
<dbReference type="PANTHER" id="PTHR39176:SF1">
    <property type="entry name" value="PERIPLASMIC PROTEIN"/>
    <property type="match status" value="1"/>
</dbReference>
<feature type="chain" id="PRO_5042229500" description="Lysozyme inhibitor LprI-like N-terminal domain-containing protein" evidence="1">
    <location>
        <begin position="22"/>
        <end position="129"/>
    </location>
</feature>
<dbReference type="EMBL" id="CP030750">
    <property type="protein sequence ID" value="AXA26697.1"/>
    <property type="molecule type" value="Genomic_DNA"/>
</dbReference>
<dbReference type="AlphaFoldDB" id="A0AAD0L8Y6"/>
<protein>
    <recommendedName>
        <fullName evidence="2">Lysozyme inhibitor LprI-like N-terminal domain-containing protein</fullName>
    </recommendedName>
</protein>
<sequence length="129" mass="14383">MFKHSLAAVVAALVFASQAQADENSPTYTQCMDKASSTVAMSVCIKDETKLQDDRLNRVYKQLLGKLDAPQQKSLREVQRDWISFRDKNCKFHVQASGGTMAQLEGGMCVLDMTRERAAELERILSPGQ</sequence>
<feature type="signal peptide" evidence="1">
    <location>
        <begin position="1"/>
        <end position="21"/>
    </location>
</feature>
<evidence type="ECO:0000259" key="2">
    <source>
        <dbReference type="Pfam" id="PF07007"/>
    </source>
</evidence>
<dbReference type="PANTHER" id="PTHR39176">
    <property type="entry name" value="PERIPLASMIC PROTEIN-RELATED"/>
    <property type="match status" value="1"/>
</dbReference>
<gene>
    <name evidence="3" type="ORF">C1S65_22200</name>
</gene>
<dbReference type="Proteomes" id="UP000251617">
    <property type="component" value="Chromosome"/>
</dbReference>
<dbReference type="Pfam" id="PF07007">
    <property type="entry name" value="LprI"/>
    <property type="match status" value="1"/>
</dbReference>
<dbReference type="InterPro" id="IPR009739">
    <property type="entry name" value="LprI-like_N"/>
</dbReference>
<evidence type="ECO:0000313" key="4">
    <source>
        <dbReference type="Proteomes" id="UP000251617"/>
    </source>
</evidence>
<keyword evidence="1" id="KW-0732">Signal</keyword>
<name>A0AAD0L8Y6_PSEPU</name>
<reference evidence="3 4" key="1">
    <citation type="submission" date="2018-06" db="EMBL/GenBank/DDBJ databases">
        <title>The genome of Pseudomonas putida NX-1, a lignin degrader.</title>
        <authorList>
            <person name="Xu Z."/>
        </authorList>
    </citation>
    <scope>NUCLEOTIDE SEQUENCE [LARGE SCALE GENOMIC DNA]</scope>
    <source>
        <strain evidence="3 4">NX-1</strain>
    </source>
</reference>